<evidence type="ECO:0000256" key="2">
    <source>
        <dbReference type="ARBA" id="ARBA00023125"/>
    </source>
</evidence>
<evidence type="ECO:0000256" key="1">
    <source>
        <dbReference type="ARBA" id="ARBA00023015"/>
    </source>
</evidence>
<dbReference type="RefSeq" id="WP_052104318.1">
    <property type="nucleotide sequence ID" value="NZ_AXNT01000117.1"/>
</dbReference>
<name>A0A0A0B7Q6_9CELL</name>
<dbReference type="AlphaFoldDB" id="A0A0A0B7Q6"/>
<keyword evidence="2" id="KW-0238">DNA-binding</keyword>
<dbReference type="CDD" id="cd00090">
    <property type="entry name" value="HTH_ARSR"/>
    <property type="match status" value="1"/>
</dbReference>
<gene>
    <name evidence="5" type="ORF">Q760_02590</name>
</gene>
<dbReference type="Pfam" id="PF01022">
    <property type="entry name" value="HTH_5"/>
    <property type="match status" value="1"/>
</dbReference>
<dbReference type="SMART" id="SM00418">
    <property type="entry name" value="HTH_ARSR"/>
    <property type="match status" value="1"/>
</dbReference>
<evidence type="ECO:0000313" key="6">
    <source>
        <dbReference type="Proteomes" id="UP000029833"/>
    </source>
</evidence>
<dbReference type="PANTHER" id="PTHR33154:SF18">
    <property type="entry name" value="ARSENICAL RESISTANCE OPERON REPRESSOR"/>
    <property type="match status" value="1"/>
</dbReference>
<dbReference type="Gene3D" id="1.10.10.10">
    <property type="entry name" value="Winged helix-like DNA-binding domain superfamily/Winged helix DNA-binding domain"/>
    <property type="match status" value="1"/>
</dbReference>
<dbReference type="InterPro" id="IPR036390">
    <property type="entry name" value="WH_DNA-bd_sf"/>
</dbReference>
<dbReference type="SUPFAM" id="SSF46785">
    <property type="entry name" value="Winged helix' DNA-binding domain"/>
    <property type="match status" value="1"/>
</dbReference>
<dbReference type="PANTHER" id="PTHR33154">
    <property type="entry name" value="TRANSCRIPTIONAL REGULATOR, ARSR FAMILY"/>
    <property type="match status" value="1"/>
</dbReference>
<keyword evidence="6" id="KW-1185">Reference proteome</keyword>
<comment type="caution">
    <text evidence="5">The sequence shown here is derived from an EMBL/GenBank/DDBJ whole genome shotgun (WGS) entry which is preliminary data.</text>
</comment>
<dbReference type="InterPro" id="IPR001845">
    <property type="entry name" value="HTH_ArsR_DNA-bd_dom"/>
</dbReference>
<dbReference type="NCBIfam" id="NF033788">
    <property type="entry name" value="HTH_metalloreg"/>
    <property type="match status" value="1"/>
</dbReference>
<dbReference type="STRING" id="1408250.Q760_02590"/>
<dbReference type="InterPro" id="IPR036388">
    <property type="entry name" value="WH-like_DNA-bd_sf"/>
</dbReference>
<sequence length="120" mass="12525">MSAPTLLPVLDVTACCTPLDEGTLARDDAENLARILKALADPARLQLLSHIASSAEAVCACDLNDVVGLAQPTVSHHLSTLVKAGILTREKRGVWAYYTVVPGALGALADVLRHAGTSAR</sequence>
<feature type="domain" description="HTH arsR-type" evidence="4">
    <location>
        <begin position="24"/>
        <end position="119"/>
    </location>
</feature>
<dbReference type="GO" id="GO:0003677">
    <property type="term" value="F:DNA binding"/>
    <property type="evidence" value="ECO:0007669"/>
    <property type="project" value="UniProtKB-KW"/>
</dbReference>
<dbReference type="EMBL" id="AXNT01000117">
    <property type="protein sequence ID" value="KGM01276.1"/>
    <property type="molecule type" value="Genomic_DNA"/>
</dbReference>
<evidence type="ECO:0000313" key="5">
    <source>
        <dbReference type="EMBL" id="KGM01276.1"/>
    </source>
</evidence>
<evidence type="ECO:0000259" key="4">
    <source>
        <dbReference type="PROSITE" id="PS50987"/>
    </source>
</evidence>
<dbReference type="PROSITE" id="PS50987">
    <property type="entry name" value="HTH_ARSR_2"/>
    <property type="match status" value="1"/>
</dbReference>
<reference evidence="5 6" key="1">
    <citation type="submission" date="2013-10" db="EMBL/GenBank/DDBJ databases">
        <authorList>
            <person name="Wang G."/>
            <person name="Zhuang W."/>
        </authorList>
    </citation>
    <scope>NUCLEOTIDE SEQUENCE [LARGE SCALE GENOMIC DNA]</scope>
    <source>
        <strain evidence="5 6">DSM 20118</strain>
    </source>
</reference>
<dbReference type="InterPro" id="IPR051081">
    <property type="entry name" value="HTH_MetalResp_TranReg"/>
</dbReference>
<keyword evidence="3" id="KW-0804">Transcription</keyword>
<protein>
    <submittedName>
        <fullName evidence="5">ArsR family transcriptional regulator</fullName>
    </submittedName>
</protein>
<dbReference type="GO" id="GO:0003700">
    <property type="term" value="F:DNA-binding transcription factor activity"/>
    <property type="evidence" value="ECO:0007669"/>
    <property type="project" value="InterPro"/>
</dbReference>
<organism evidence="5 6">
    <name type="scientific">Cellulomonas cellasea DSM 20118</name>
    <dbReference type="NCBI Taxonomy" id="1408250"/>
    <lineage>
        <taxon>Bacteria</taxon>
        <taxon>Bacillati</taxon>
        <taxon>Actinomycetota</taxon>
        <taxon>Actinomycetes</taxon>
        <taxon>Micrococcales</taxon>
        <taxon>Cellulomonadaceae</taxon>
        <taxon>Cellulomonas</taxon>
    </lineage>
</organism>
<proteinExistence type="predicted"/>
<accession>A0A0A0B7Q6</accession>
<dbReference type="PRINTS" id="PR00778">
    <property type="entry name" value="HTHARSR"/>
</dbReference>
<dbReference type="InterPro" id="IPR011991">
    <property type="entry name" value="ArsR-like_HTH"/>
</dbReference>
<keyword evidence="1" id="KW-0805">Transcription regulation</keyword>
<dbReference type="Proteomes" id="UP000029833">
    <property type="component" value="Unassembled WGS sequence"/>
</dbReference>
<evidence type="ECO:0000256" key="3">
    <source>
        <dbReference type="ARBA" id="ARBA00023163"/>
    </source>
</evidence>